<dbReference type="RefSeq" id="WP_284297410.1">
    <property type="nucleotide sequence ID" value="NZ_BSVA01000001.1"/>
</dbReference>
<comment type="caution">
    <text evidence="1">The sequence shown here is derived from an EMBL/GenBank/DDBJ whole genome shotgun (WGS) entry which is preliminary data.</text>
</comment>
<keyword evidence="2" id="KW-1185">Reference proteome</keyword>
<name>A0ABQ6JNQ3_9MICO</name>
<proteinExistence type="predicted"/>
<sequence>MERWQTLDEIIAARTGIIASLSGWQHPAANGIGFVPLGEEPRAEHFPIVNTDEHLLPGAIASAVLGYRRGTCVLEVSRAALDLMIQRLEPAEACTEVQHPNLWMWRDTFRSLLDAGVAGRVVAVFVASLDDPVAGPEDAALRAAVGRVSS</sequence>
<organism evidence="1 2">
    <name type="scientific">Homoserinibacter gongjuensis</name>
    <dbReference type="NCBI Taxonomy" id="1162968"/>
    <lineage>
        <taxon>Bacteria</taxon>
        <taxon>Bacillati</taxon>
        <taxon>Actinomycetota</taxon>
        <taxon>Actinomycetes</taxon>
        <taxon>Micrococcales</taxon>
        <taxon>Microbacteriaceae</taxon>
        <taxon>Homoserinibacter</taxon>
    </lineage>
</organism>
<dbReference type="Proteomes" id="UP001157069">
    <property type="component" value="Unassembled WGS sequence"/>
</dbReference>
<protein>
    <submittedName>
        <fullName evidence="1">Uncharacterized protein</fullName>
    </submittedName>
</protein>
<dbReference type="EMBL" id="BSVA01000001">
    <property type="protein sequence ID" value="GMA89910.1"/>
    <property type="molecule type" value="Genomic_DNA"/>
</dbReference>
<evidence type="ECO:0000313" key="2">
    <source>
        <dbReference type="Proteomes" id="UP001157069"/>
    </source>
</evidence>
<accession>A0ABQ6JNQ3</accession>
<gene>
    <name evidence="1" type="ORF">GCM10025869_04390</name>
</gene>
<evidence type="ECO:0000313" key="1">
    <source>
        <dbReference type="EMBL" id="GMA89910.1"/>
    </source>
</evidence>
<reference evidence="2" key="1">
    <citation type="journal article" date="2019" name="Int. J. Syst. Evol. Microbiol.">
        <title>The Global Catalogue of Microorganisms (GCM) 10K type strain sequencing project: providing services to taxonomists for standard genome sequencing and annotation.</title>
        <authorList>
            <consortium name="The Broad Institute Genomics Platform"/>
            <consortium name="The Broad Institute Genome Sequencing Center for Infectious Disease"/>
            <person name="Wu L."/>
            <person name="Ma J."/>
        </authorList>
    </citation>
    <scope>NUCLEOTIDE SEQUENCE [LARGE SCALE GENOMIC DNA]</scope>
    <source>
        <strain evidence="2">NBRC 108755</strain>
    </source>
</reference>